<sequence length="66" mass="7092">MVYQPLTAEQEREQLLSHGLDEGTAGFLVALNTDLGHGAMTPTPGDLARLINRSTEPLAATLNTWS</sequence>
<reference evidence="1 2" key="1">
    <citation type="journal article" date="2010" name="Cell Res.">
        <title>Complete genome sequence of the rifamycin SV-producing Amycolatopsis mediterranei U32 revealed its genetic characteristics in phylogeny and metabolism.</title>
        <authorList>
            <person name="Zhao W."/>
            <person name="Zhong Y."/>
            <person name="Yuan H."/>
            <person name="Wang J."/>
            <person name="Zheng H."/>
            <person name="Wang Y."/>
            <person name="Cen X."/>
            <person name="Xu F."/>
            <person name="Bai J."/>
            <person name="Han X."/>
            <person name="Lu G."/>
            <person name="Zhu Y."/>
            <person name="Shao Z."/>
            <person name="Yan H."/>
            <person name="Li C."/>
            <person name="Peng N."/>
            <person name="Zhang Z."/>
            <person name="Zhang Y."/>
            <person name="Lin W."/>
            <person name="Fan Y."/>
            <person name="Qin Z."/>
            <person name="Hu Y."/>
            <person name="Zhu B."/>
            <person name="Wang S."/>
            <person name="Ding X."/>
            <person name="Zhao G.P."/>
        </authorList>
    </citation>
    <scope>NUCLEOTIDE SEQUENCE [LARGE SCALE GENOMIC DNA]</scope>
    <source>
        <strain evidence="2">U-32</strain>
    </source>
</reference>
<name>A0A0H3DD72_AMYMU</name>
<dbReference type="AlphaFoldDB" id="A0A0H3DD72"/>
<dbReference type="HOGENOM" id="CLU_2821630_0_0_11"/>
<dbReference type="Proteomes" id="UP000000328">
    <property type="component" value="Chromosome"/>
</dbReference>
<evidence type="ECO:0000313" key="2">
    <source>
        <dbReference type="Proteomes" id="UP000000328"/>
    </source>
</evidence>
<protein>
    <submittedName>
        <fullName evidence="1">Uncharacterized protein</fullName>
    </submittedName>
</protein>
<dbReference type="KEGG" id="amd:AMED_7153"/>
<dbReference type="Gene3D" id="3.90.25.10">
    <property type="entry name" value="UDP-galactose 4-epimerase, domain 1"/>
    <property type="match status" value="1"/>
</dbReference>
<gene>
    <name evidence="1" type="ordered locus">AMED_7153</name>
</gene>
<dbReference type="OrthoDB" id="5510591at2"/>
<evidence type="ECO:0000313" key="1">
    <source>
        <dbReference type="EMBL" id="ADJ48870.1"/>
    </source>
</evidence>
<accession>A0A0H3DD72</accession>
<dbReference type="eggNOG" id="COG0702">
    <property type="taxonomic scope" value="Bacteria"/>
</dbReference>
<dbReference type="EMBL" id="CP002000">
    <property type="protein sequence ID" value="ADJ48870.1"/>
    <property type="molecule type" value="Genomic_DNA"/>
</dbReference>
<organism evidence="1 2">
    <name type="scientific">Amycolatopsis mediterranei (strain U-32)</name>
    <dbReference type="NCBI Taxonomy" id="749927"/>
    <lineage>
        <taxon>Bacteria</taxon>
        <taxon>Bacillati</taxon>
        <taxon>Actinomycetota</taxon>
        <taxon>Actinomycetes</taxon>
        <taxon>Pseudonocardiales</taxon>
        <taxon>Pseudonocardiaceae</taxon>
        <taxon>Amycolatopsis</taxon>
    </lineage>
</organism>
<proteinExistence type="predicted"/>